<organism evidence="2">
    <name type="scientific">Octopus bimaculoides</name>
    <name type="common">California two-spotted octopus</name>
    <dbReference type="NCBI Taxonomy" id="37653"/>
    <lineage>
        <taxon>Eukaryota</taxon>
        <taxon>Metazoa</taxon>
        <taxon>Spiralia</taxon>
        <taxon>Lophotrochozoa</taxon>
        <taxon>Mollusca</taxon>
        <taxon>Cephalopoda</taxon>
        <taxon>Coleoidea</taxon>
        <taxon>Octopodiformes</taxon>
        <taxon>Octopoda</taxon>
        <taxon>Incirrata</taxon>
        <taxon>Octopodidae</taxon>
        <taxon>Octopus</taxon>
    </lineage>
</organism>
<dbReference type="EMBL" id="KQ418789">
    <property type="protein sequence ID" value="KOF85848.1"/>
    <property type="molecule type" value="Genomic_DNA"/>
</dbReference>
<feature type="region of interest" description="Disordered" evidence="1">
    <location>
        <begin position="1"/>
        <end position="23"/>
    </location>
</feature>
<name>A0A0L8H977_OCTBM</name>
<dbReference type="AlphaFoldDB" id="A0A0L8H977"/>
<protein>
    <submittedName>
        <fullName evidence="2">Uncharacterized protein</fullName>
    </submittedName>
</protein>
<sequence length="71" mass="7978">MVQRNRTKCHNNTENSKTQTPVSHNPTCSFPSILYIYNIHTYIELRELLLGPQKILTAPSRVGTGLHGADT</sequence>
<evidence type="ECO:0000313" key="2">
    <source>
        <dbReference type="EMBL" id="KOF85848.1"/>
    </source>
</evidence>
<reference evidence="2" key="1">
    <citation type="submission" date="2015-07" db="EMBL/GenBank/DDBJ databases">
        <title>MeaNS - Measles Nucleotide Surveillance Program.</title>
        <authorList>
            <person name="Tran T."/>
            <person name="Druce J."/>
        </authorList>
    </citation>
    <scope>NUCLEOTIDE SEQUENCE</scope>
    <source>
        <strain evidence="2">UCB-OBI-ISO-001</strain>
        <tissue evidence="2">Gonad</tissue>
    </source>
</reference>
<feature type="compositionally biased region" description="Polar residues" evidence="1">
    <location>
        <begin position="10"/>
        <end position="23"/>
    </location>
</feature>
<evidence type="ECO:0000256" key="1">
    <source>
        <dbReference type="SAM" id="MobiDB-lite"/>
    </source>
</evidence>
<gene>
    <name evidence="2" type="ORF">OCBIM_22019596mg</name>
</gene>
<proteinExistence type="predicted"/>
<accession>A0A0L8H977</accession>